<dbReference type="SMART" id="SM00448">
    <property type="entry name" value="REC"/>
    <property type="match status" value="1"/>
</dbReference>
<dbReference type="Proteomes" id="UP000319829">
    <property type="component" value="Unassembled WGS sequence"/>
</dbReference>
<evidence type="ECO:0000313" key="4">
    <source>
        <dbReference type="Proteomes" id="UP000319829"/>
    </source>
</evidence>
<comment type="caution">
    <text evidence="3">The sequence shown here is derived from an EMBL/GenBank/DDBJ whole genome shotgun (WGS) entry which is preliminary data.</text>
</comment>
<feature type="domain" description="Response regulatory" evidence="2">
    <location>
        <begin position="45"/>
        <end position="160"/>
    </location>
</feature>
<reference evidence="3 4" key="1">
    <citation type="journal article" date="2019" name="Nat. Microbiol.">
        <title>Mediterranean grassland soil C-N compound turnover is dependent on rainfall and depth, and is mediated by genomically divergent microorganisms.</title>
        <authorList>
            <person name="Diamond S."/>
            <person name="Andeer P.F."/>
            <person name="Li Z."/>
            <person name="Crits-Christoph A."/>
            <person name="Burstein D."/>
            <person name="Anantharaman K."/>
            <person name="Lane K.R."/>
            <person name="Thomas B.C."/>
            <person name="Pan C."/>
            <person name="Northen T.R."/>
            <person name="Banfield J.F."/>
        </authorList>
    </citation>
    <scope>NUCLEOTIDE SEQUENCE [LARGE SCALE GENOMIC DNA]</scope>
    <source>
        <strain evidence="3">WS_4</strain>
    </source>
</reference>
<name>A0A538SXM3_UNCEI</name>
<evidence type="ECO:0000259" key="2">
    <source>
        <dbReference type="PROSITE" id="PS50110"/>
    </source>
</evidence>
<dbReference type="CDD" id="cd00156">
    <property type="entry name" value="REC"/>
    <property type="match status" value="1"/>
</dbReference>
<dbReference type="PANTHER" id="PTHR43228">
    <property type="entry name" value="TWO-COMPONENT RESPONSE REGULATOR"/>
    <property type="match status" value="1"/>
</dbReference>
<dbReference type="Pfam" id="PF00072">
    <property type="entry name" value="Response_reg"/>
    <property type="match status" value="1"/>
</dbReference>
<protein>
    <submittedName>
        <fullName evidence="3">Response regulator</fullName>
    </submittedName>
</protein>
<accession>A0A538SXM3</accession>
<evidence type="ECO:0000313" key="3">
    <source>
        <dbReference type="EMBL" id="TMQ56143.1"/>
    </source>
</evidence>
<dbReference type="InterPro" id="IPR001789">
    <property type="entry name" value="Sig_transdc_resp-reg_receiver"/>
</dbReference>
<dbReference type="PANTHER" id="PTHR43228:SF1">
    <property type="entry name" value="TWO-COMPONENT RESPONSE REGULATOR ARR22"/>
    <property type="match status" value="1"/>
</dbReference>
<organism evidence="3 4">
    <name type="scientific">Eiseniibacteriota bacterium</name>
    <dbReference type="NCBI Taxonomy" id="2212470"/>
    <lineage>
        <taxon>Bacteria</taxon>
        <taxon>Candidatus Eiseniibacteriota</taxon>
    </lineage>
</organism>
<dbReference type="SUPFAM" id="SSF52172">
    <property type="entry name" value="CheY-like"/>
    <property type="match status" value="1"/>
</dbReference>
<sequence length="161" mass="17521">MGREVYATPRLPRGSSWTPGMPIDRLRIFPASPIIRGPMTESKCTVLVVDDEEAVRQVASDILGYLGYSVETSPSGQEAVNRLLQGARPDLVLLDLIMPGMDGVETFRKLREIQPDRPVLITTGYAEPGAVQSLADEGVAGFVNKPFAIESLAKRLEQILG</sequence>
<dbReference type="GO" id="GO:0000160">
    <property type="term" value="P:phosphorelay signal transduction system"/>
    <property type="evidence" value="ECO:0007669"/>
    <property type="project" value="InterPro"/>
</dbReference>
<evidence type="ECO:0000256" key="1">
    <source>
        <dbReference type="PROSITE-ProRule" id="PRU00169"/>
    </source>
</evidence>
<proteinExistence type="predicted"/>
<dbReference type="AlphaFoldDB" id="A0A538SXM3"/>
<dbReference type="PROSITE" id="PS50110">
    <property type="entry name" value="RESPONSE_REGULATORY"/>
    <property type="match status" value="1"/>
</dbReference>
<dbReference type="Gene3D" id="3.40.50.2300">
    <property type="match status" value="1"/>
</dbReference>
<dbReference type="InterPro" id="IPR011006">
    <property type="entry name" value="CheY-like_superfamily"/>
</dbReference>
<dbReference type="EMBL" id="VBOU01000004">
    <property type="protein sequence ID" value="TMQ56143.1"/>
    <property type="molecule type" value="Genomic_DNA"/>
</dbReference>
<feature type="modified residue" description="4-aspartylphosphate" evidence="1">
    <location>
        <position position="95"/>
    </location>
</feature>
<gene>
    <name evidence="3" type="ORF">E6K74_00915</name>
</gene>
<dbReference type="InterPro" id="IPR052048">
    <property type="entry name" value="ST_Response_Regulator"/>
</dbReference>
<keyword evidence="1" id="KW-0597">Phosphoprotein</keyword>